<evidence type="ECO:0000256" key="1">
    <source>
        <dbReference type="SAM" id="SignalP"/>
    </source>
</evidence>
<protein>
    <submittedName>
        <fullName evidence="2">Uncharacterized protein</fullName>
    </submittedName>
</protein>
<accession>A0A1N7ADF1</accession>
<evidence type="ECO:0000313" key="3">
    <source>
        <dbReference type="Proteomes" id="UP000323956"/>
    </source>
</evidence>
<dbReference type="EMBL" id="FTMK01000047">
    <property type="protein sequence ID" value="SIR37011.1"/>
    <property type="molecule type" value="Genomic_DNA"/>
</dbReference>
<sequence length="351" mass="37592">MTMTTFSRIFLTFAASLAVSHAAGAAPVCEGEYISAVTGASPPVQGKVTGVPNPYRKQPVRIDVEDCGRTLVIHGDGTIPLQQSANDPAHYVGSHQGAPAVFDVWSPDRLTGQILIPGSNGGVIFEMTLVEGHSPDMEGCDIQEQENGPSDDDRLTVDPALRSEVIGIVADELGVPRDQSERYISALRSVAKTRQSDEGVSEILPGEPGCPIELTGVKTCRVFPPDTTTVVEVNLLLDEDGRLLPVTTDGSYTGRLRVDDPGTTTDFCAPDAPETKLPEAERRLRFKFFAIKEDGINDVQAGLLDARTDIFEKAHYAEGKSRGRRGRAQAADEAYRAIGSPVTGIHASVKP</sequence>
<gene>
    <name evidence="2" type="ORF">SAMN05421641_1472</name>
</gene>
<keyword evidence="1" id="KW-0732">Signal</keyword>
<proteinExistence type="predicted"/>
<feature type="signal peptide" evidence="1">
    <location>
        <begin position="1"/>
        <end position="25"/>
    </location>
</feature>
<dbReference type="OrthoDB" id="7822918at2"/>
<evidence type="ECO:0000313" key="2">
    <source>
        <dbReference type="EMBL" id="SIR37011.1"/>
    </source>
</evidence>
<dbReference type="RefSeq" id="WP_149766913.1">
    <property type="nucleotide sequence ID" value="NZ_FTMK01000047.1"/>
</dbReference>
<feature type="chain" id="PRO_5012546149" evidence="1">
    <location>
        <begin position="26"/>
        <end position="351"/>
    </location>
</feature>
<reference evidence="2 3" key="1">
    <citation type="submission" date="2017-01" db="EMBL/GenBank/DDBJ databases">
        <authorList>
            <person name="Varghese N."/>
            <person name="Submissions S."/>
        </authorList>
    </citation>
    <scope>NUCLEOTIDE SEQUENCE [LARGE SCALE GENOMIC DNA]</scope>
    <source>
        <strain evidence="2 3">ATCC 700171</strain>
    </source>
</reference>
<organism evidence="2 3">
    <name type="scientific">Paracoccus thiocyanatus</name>
    <dbReference type="NCBI Taxonomy" id="34006"/>
    <lineage>
        <taxon>Bacteria</taxon>
        <taxon>Pseudomonadati</taxon>
        <taxon>Pseudomonadota</taxon>
        <taxon>Alphaproteobacteria</taxon>
        <taxon>Rhodobacterales</taxon>
        <taxon>Paracoccaceae</taxon>
        <taxon>Paracoccus</taxon>
    </lineage>
</organism>
<name>A0A1N7ADF1_9RHOB</name>
<dbReference type="AlphaFoldDB" id="A0A1N7ADF1"/>
<dbReference type="Proteomes" id="UP000323956">
    <property type="component" value="Unassembled WGS sequence"/>
</dbReference>